<dbReference type="PANTHER" id="PTHR41251:SF1">
    <property type="entry name" value="NON-HOMOLOGOUS END JOINING PROTEIN KU"/>
    <property type="match status" value="1"/>
</dbReference>
<dbReference type="InterPro" id="IPR009187">
    <property type="entry name" value="Prok_Ku"/>
</dbReference>
<sequence>MHTMWKGAISFGLVNIPVKLYAATEDKDIKMRYLHQDCHTPIKYEKQCPNCDREIESEEIVRGYEYEEGKYVIMEKDEIEALAHEKSKSVEIVDFIELADVDPVYFNKSYFIGPNDNGSKPYMLLKQAMEESGRIGIAKITIRSKQHLAAVRVYEKGLMLETMYFPDEVRTIDNVPDLPEELEVNEKEKKLARQLIEQLTTEFEPSNYKDERREAMLALIESKISGDEIKVVEEIPKKNVADLMDALQASLDSSPPKASPKKKKKAAPKKKKVAK</sequence>
<dbReference type="AlphaFoldDB" id="A0A0J6D0U4"/>
<keyword evidence="2 3" id="KW-0233">DNA recombination</keyword>
<dbReference type="Gene3D" id="2.40.290.10">
    <property type="match status" value="1"/>
</dbReference>
<keyword evidence="3" id="KW-0234">DNA repair</keyword>
<comment type="subunit">
    <text evidence="3">Homodimer. Interacts with LigD.</text>
</comment>
<evidence type="ECO:0000256" key="1">
    <source>
        <dbReference type="ARBA" id="ARBA00023125"/>
    </source>
</evidence>
<dbReference type="NCBIfam" id="TIGR02772">
    <property type="entry name" value="Ku_bact"/>
    <property type="match status" value="1"/>
</dbReference>
<dbReference type="STRING" id="157733.AB986_06710"/>
<dbReference type="InterPro" id="IPR016194">
    <property type="entry name" value="SPOC-like_C_dom_sf"/>
</dbReference>
<evidence type="ECO:0000256" key="2">
    <source>
        <dbReference type="ARBA" id="ARBA00023172"/>
    </source>
</evidence>
<keyword evidence="7" id="KW-1185">Reference proteome</keyword>
<dbReference type="PANTHER" id="PTHR41251">
    <property type="entry name" value="NON-HOMOLOGOUS END JOINING PROTEIN KU"/>
    <property type="match status" value="1"/>
</dbReference>
<protein>
    <recommendedName>
        <fullName evidence="3">Non-homologous end joining protein Ku</fullName>
    </recommendedName>
</protein>
<organism evidence="6 7">
    <name type="scientific">Guptibacillus hwajinpoensis</name>
    <dbReference type="NCBI Taxonomy" id="208199"/>
    <lineage>
        <taxon>Bacteria</taxon>
        <taxon>Bacillati</taxon>
        <taxon>Bacillota</taxon>
        <taxon>Bacilli</taxon>
        <taxon>Bacillales</taxon>
        <taxon>Guptibacillaceae</taxon>
        <taxon>Guptibacillus</taxon>
    </lineage>
</organism>
<comment type="similarity">
    <text evidence="3">Belongs to the prokaryotic Ku family.</text>
</comment>
<evidence type="ECO:0000313" key="6">
    <source>
        <dbReference type="EMBL" id="KMM38938.1"/>
    </source>
</evidence>
<dbReference type="Proteomes" id="UP000035996">
    <property type="component" value="Unassembled WGS sequence"/>
</dbReference>
<proteinExistence type="inferred from homology"/>
<dbReference type="CDD" id="cd00789">
    <property type="entry name" value="KU_like"/>
    <property type="match status" value="1"/>
</dbReference>
<dbReference type="RefSeq" id="WP_048310108.1">
    <property type="nucleotide sequence ID" value="NZ_CP119526.1"/>
</dbReference>
<dbReference type="EMBL" id="LELK01000001">
    <property type="protein sequence ID" value="KMM38938.1"/>
    <property type="molecule type" value="Genomic_DNA"/>
</dbReference>
<dbReference type="PATRIC" id="fig|157733.3.peg.3594"/>
<dbReference type="GO" id="GO:0006303">
    <property type="term" value="P:double-strand break repair via nonhomologous end joining"/>
    <property type="evidence" value="ECO:0007669"/>
    <property type="project" value="UniProtKB-UniRule"/>
</dbReference>
<keyword evidence="3" id="KW-0227">DNA damage</keyword>
<dbReference type="Pfam" id="PF02735">
    <property type="entry name" value="Ku"/>
    <property type="match status" value="1"/>
</dbReference>
<feature type="domain" description="Ku" evidence="5">
    <location>
        <begin position="52"/>
        <end position="180"/>
    </location>
</feature>
<evidence type="ECO:0000256" key="4">
    <source>
        <dbReference type="SAM" id="MobiDB-lite"/>
    </source>
</evidence>
<dbReference type="HAMAP" id="MF_01875">
    <property type="entry name" value="Prokaryotic_Ku"/>
    <property type="match status" value="1"/>
</dbReference>
<evidence type="ECO:0000259" key="5">
    <source>
        <dbReference type="SMART" id="SM00559"/>
    </source>
</evidence>
<comment type="caution">
    <text evidence="6">The sequence shown here is derived from an EMBL/GenBank/DDBJ whole genome shotgun (WGS) entry which is preliminary data.</text>
</comment>
<reference evidence="6" key="1">
    <citation type="submission" date="2015-06" db="EMBL/GenBank/DDBJ databases">
        <authorList>
            <person name="Liu B."/>
            <person name="Wang J."/>
            <person name="Zhu Y."/>
            <person name="Liu G."/>
            <person name="Chen Q."/>
            <person name="Zheng C."/>
            <person name="Che J."/>
            <person name="Ge C."/>
            <person name="Shi H."/>
            <person name="Pan Z."/>
            <person name="Liu X."/>
        </authorList>
    </citation>
    <scope>NUCLEOTIDE SEQUENCE [LARGE SCALE GENOMIC DNA]</scope>
    <source>
        <strain evidence="6">DSM 16346</strain>
    </source>
</reference>
<feature type="region of interest" description="Disordered" evidence="4">
    <location>
        <begin position="246"/>
        <end position="275"/>
    </location>
</feature>
<keyword evidence="1 3" id="KW-0238">DNA-binding</keyword>
<dbReference type="SUPFAM" id="SSF100939">
    <property type="entry name" value="SPOC domain-like"/>
    <property type="match status" value="1"/>
</dbReference>
<dbReference type="GO" id="GO:0006310">
    <property type="term" value="P:DNA recombination"/>
    <property type="evidence" value="ECO:0007669"/>
    <property type="project" value="UniProtKB-KW"/>
</dbReference>
<dbReference type="SMART" id="SM00559">
    <property type="entry name" value="Ku78"/>
    <property type="match status" value="1"/>
</dbReference>
<feature type="compositionally biased region" description="Basic residues" evidence="4">
    <location>
        <begin position="259"/>
        <end position="275"/>
    </location>
</feature>
<dbReference type="FunFam" id="2.40.290.10:FF:000004">
    <property type="entry name" value="Non-homologous end joining protein Ku"/>
    <property type="match status" value="1"/>
</dbReference>
<evidence type="ECO:0000256" key="3">
    <source>
        <dbReference type="HAMAP-Rule" id="MF_01875"/>
    </source>
</evidence>
<dbReference type="OrthoDB" id="9795084at2"/>
<dbReference type="InterPro" id="IPR006164">
    <property type="entry name" value="DNA_bd_Ku70/Ku80"/>
</dbReference>
<comment type="function">
    <text evidence="3">With LigD forms a non-homologous end joining (NHEJ) DNA repair enzyme, which repairs dsDNA breaks with reduced fidelity. Binds linear dsDNA with 5'- and 3'- overhangs but not closed circular dsDNA nor ssDNA. Recruits and stimulates the ligase activity of LigD.</text>
</comment>
<accession>A0A0J6D0U4</accession>
<dbReference type="GO" id="GO:0003690">
    <property type="term" value="F:double-stranded DNA binding"/>
    <property type="evidence" value="ECO:0007669"/>
    <property type="project" value="UniProtKB-UniRule"/>
</dbReference>
<evidence type="ECO:0000313" key="7">
    <source>
        <dbReference type="Proteomes" id="UP000035996"/>
    </source>
</evidence>
<gene>
    <name evidence="3" type="primary">ku</name>
    <name evidence="6" type="ORF">AB986_06710</name>
</gene>
<name>A0A0J6D0U4_9BACL</name>
<dbReference type="PIRSF" id="PIRSF006493">
    <property type="entry name" value="Prok_Ku"/>
    <property type="match status" value="1"/>
</dbReference>